<name>A0A3S1B001_9BACT</name>
<dbReference type="OrthoDB" id="1488726at2"/>
<accession>A0A3S1B001</accession>
<comment type="caution">
    <text evidence="1">The sequence shown here is derived from an EMBL/GenBank/DDBJ whole genome shotgun (WGS) entry which is preliminary data.</text>
</comment>
<gene>
    <name evidence="1" type="ORF">ECE50_024765</name>
</gene>
<organism evidence="1 2">
    <name type="scientific">Chitinophaga solisilvae</name>
    <dbReference type="NCBI Taxonomy" id="1233460"/>
    <lineage>
        <taxon>Bacteria</taxon>
        <taxon>Pseudomonadati</taxon>
        <taxon>Bacteroidota</taxon>
        <taxon>Chitinophagia</taxon>
        <taxon>Chitinophagales</taxon>
        <taxon>Chitinophagaceae</taxon>
        <taxon>Chitinophaga</taxon>
    </lineage>
</organism>
<evidence type="ECO:0000313" key="1">
    <source>
        <dbReference type="EMBL" id="NSL90071.1"/>
    </source>
</evidence>
<evidence type="ECO:0000313" key="2">
    <source>
        <dbReference type="Proteomes" id="UP000281028"/>
    </source>
</evidence>
<reference evidence="1" key="1">
    <citation type="submission" date="2020-05" db="EMBL/GenBank/DDBJ databases">
        <title>Chitinophaga laudate sp. nov., isolated from a tropical peat swamp.</title>
        <authorList>
            <person name="Goh C.B.S."/>
            <person name="Lee M.S."/>
            <person name="Parimannan S."/>
            <person name="Pasbakhsh P."/>
            <person name="Yule C.M."/>
            <person name="Rajandas H."/>
            <person name="Loke S."/>
            <person name="Croft L."/>
            <person name="Tan J.B.L."/>
        </authorList>
    </citation>
    <scope>NUCLEOTIDE SEQUENCE</scope>
    <source>
        <strain evidence="1">Mgbs1</strain>
    </source>
</reference>
<dbReference type="Proteomes" id="UP000281028">
    <property type="component" value="Unassembled WGS sequence"/>
</dbReference>
<dbReference type="PROSITE" id="PS51257">
    <property type="entry name" value="PROKAR_LIPOPROTEIN"/>
    <property type="match status" value="1"/>
</dbReference>
<sequence length="361" mass="38537">MKTLSFKTIAFVIAAAATFSSCKRSDLELPPPDNSADGKMLAALLGSHAAKTETFSVDAATGGVLTTAKGTKFNIPSHIFVTSGGAPVTGSVTISIREIRDVSSMILTDKPTTTSNGEILISYGEFFVQAQQNNQPVQLRKDSNDGIRVAVPAKPANGAREVPMWSGDTTITYTSNGYNHINQPVSITSQVAAFKGVQWNQISNSFALFNPSTGTMNFRLDSLIRWVNCDALAGDPGPKTTVMAYFTNHFNNETGASYGGEQPSMLFFKPRGRNTLIKFYNVIMQPAAGKEGFHSYQTSIPVGLQGTFLAISAVNGQYYAEQKDVTIAAPAAGDNYSSVSFNLQPVDANGLLGLINSMDGK</sequence>
<keyword evidence="2" id="KW-1185">Reference proteome</keyword>
<proteinExistence type="predicted"/>
<dbReference type="EMBL" id="RIAR02000001">
    <property type="protein sequence ID" value="NSL90071.1"/>
    <property type="molecule type" value="Genomic_DNA"/>
</dbReference>
<protein>
    <submittedName>
        <fullName evidence="1">Uncharacterized protein</fullName>
    </submittedName>
</protein>
<dbReference type="AlphaFoldDB" id="A0A3S1B001"/>